<dbReference type="GO" id="GO:0051287">
    <property type="term" value="F:NAD binding"/>
    <property type="evidence" value="ECO:0007669"/>
    <property type="project" value="InterPro"/>
</dbReference>
<gene>
    <name evidence="7" type="ORF">A3G06_01190</name>
</gene>
<evidence type="ECO:0000256" key="2">
    <source>
        <dbReference type="ARBA" id="ARBA00023002"/>
    </source>
</evidence>
<evidence type="ECO:0008006" key="9">
    <source>
        <dbReference type="Google" id="ProtNLM"/>
    </source>
</evidence>
<proteinExistence type="inferred from homology"/>
<dbReference type="Pfam" id="PF00389">
    <property type="entry name" value="2-Hacid_dh"/>
    <property type="match status" value="1"/>
</dbReference>
<accession>A0A1F6YBJ7</accession>
<evidence type="ECO:0000313" key="7">
    <source>
        <dbReference type="EMBL" id="OGJ03735.1"/>
    </source>
</evidence>
<dbReference type="PROSITE" id="PS00670">
    <property type="entry name" value="D_2_HYDROXYACID_DH_2"/>
    <property type="match status" value="1"/>
</dbReference>
<feature type="domain" description="D-isomer specific 2-hydroxyacid dehydrogenase NAD-binding" evidence="6">
    <location>
        <begin position="113"/>
        <end position="291"/>
    </location>
</feature>
<dbReference type="Gene3D" id="3.40.50.720">
    <property type="entry name" value="NAD(P)-binding Rossmann-like Domain"/>
    <property type="match status" value="2"/>
</dbReference>
<dbReference type="FunFam" id="3.40.50.720:FF:000203">
    <property type="entry name" value="D-3-phosphoglycerate dehydrogenase (SerA)"/>
    <property type="match status" value="1"/>
</dbReference>
<dbReference type="PANTHER" id="PTHR42789:SF1">
    <property type="entry name" value="D-ISOMER SPECIFIC 2-HYDROXYACID DEHYDROGENASE FAMILY PROTEIN (AFU_ORTHOLOGUE AFUA_6G10090)"/>
    <property type="match status" value="1"/>
</dbReference>
<sequence length="325" mass="35777">MEKNIFITRKIPDIGINMLRSKGYKVEVNLSENIPNQKQIIKLLKKKPYDAVITLLTDRIDETVFDALPGIKMYANYATGYDNIDAAEAGKRDITVANAPGALSSTAVAEHTIALMLSLAKRLGEADAFVKAGRYRGWSPTHFMDMELGGKTLGLIGAGRIGGQVARFATGLGLRVIYYDVKRNEQFEKESGALYQGSLDEVLKQADFVSLHVPFLPATRHLINEENLGLMKPAAFLINTSRGGVVDERALERALKNKVIAGAGLDVFEFEPKISRGLRKLPNVVLTPHIASASREAREEMSEIAANNVIDFLEGRIPRNIVNEK</sequence>
<dbReference type="InterPro" id="IPR036291">
    <property type="entry name" value="NAD(P)-bd_dom_sf"/>
</dbReference>
<dbReference type="EMBL" id="MFVV01000015">
    <property type="protein sequence ID" value="OGJ03735.1"/>
    <property type="molecule type" value="Genomic_DNA"/>
</dbReference>
<dbReference type="PANTHER" id="PTHR42789">
    <property type="entry name" value="D-ISOMER SPECIFIC 2-HYDROXYACID DEHYDROGENASE FAMILY PROTEIN (AFU_ORTHOLOGUE AFUA_6G10090)"/>
    <property type="match status" value="1"/>
</dbReference>
<comment type="similarity">
    <text evidence="1 4">Belongs to the D-isomer specific 2-hydroxyacid dehydrogenase family.</text>
</comment>
<evidence type="ECO:0000313" key="8">
    <source>
        <dbReference type="Proteomes" id="UP000176192"/>
    </source>
</evidence>
<keyword evidence="2 4" id="KW-0560">Oxidoreductase</keyword>
<dbReference type="CDD" id="cd05301">
    <property type="entry name" value="GDH"/>
    <property type="match status" value="1"/>
</dbReference>
<dbReference type="InterPro" id="IPR029753">
    <property type="entry name" value="D-isomer_DH_CS"/>
</dbReference>
<evidence type="ECO:0000256" key="3">
    <source>
        <dbReference type="ARBA" id="ARBA00023027"/>
    </source>
</evidence>
<comment type="caution">
    <text evidence="7">The sequence shown here is derived from an EMBL/GenBank/DDBJ whole genome shotgun (WGS) entry which is preliminary data.</text>
</comment>
<protein>
    <recommendedName>
        <fullName evidence="9">D-glycerate dehydrogenase</fullName>
    </recommendedName>
</protein>
<organism evidence="7 8">
    <name type="scientific">Candidatus Nomurabacteria bacterium RIFCSPLOWO2_12_FULL_46_14</name>
    <dbReference type="NCBI Taxonomy" id="1801797"/>
    <lineage>
        <taxon>Bacteria</taxon>
        <taxon>Candidatus Nomuraibacteriota</taxon>
    </lineage>
</organism>
<dbReference type="STRING" id="1801797.A3G06_01190"/>
<dbReference type="InterPro" id="IPR006139">
    <property type="entry name" value="D-isomer_2_OHA_DH_cat_dom"/>
</dbReference>
<name>A0A1F6YBJ7_9BACT</name>
<reference evidence="7 8" key="1">
    <citation type="journal article" date="2016" name="Nat. Commun.">
        <title>Thousands of microbial genomes shed light on interconnected biogeochemical processes in an aquifer system.</title>
        <authorList>
            <person name="Anantharaman K."/>
            <person name="Brown C.T."/>
            <person name="Hug L.A."/>
            <person name="Sharon I."/>
            <person name="Castelle C.J."/>
            <person name="Probst A.J."/>
            <person name="Thomas B.C."/>
            <person name="Singh A."/>
            <person name="Wilkins M.J."/>
            <person name="Karaoz U."/>
            <person name="Brodie E.L."/>
            <person name="Williams K.H."/>
            <person name="Hubbard S.S."/>
            <person name="Banfield J.F."/>
        </authorList>
    </citation>
    <scope>NUCLEOTIDE SEQUENCE [LARGE SCALE GENOMIC DNA]</scope>
</reference>
<dbReference type="GO" id="GO:0016616">
    <property type="term" value="F:oxidoreductase activity, acting on the CH-OH group of donors, NAD or NADP as acceptor"/>
    <property type="evidence" value="ECO:0007669"/>
    <property type="project" value="InterPro"/>
</dbReference>
<feature type="domain" description="D-isomer specific 2-hydroxyacid dehydrogenase catalytic" evidence="5">
    <location>
        <begin position="5"/>
        <end position="323"/>
    </location>
</feature>
<dbReference type="Proteomes" id="UP000176192">
    <property type="component" value="Unassembled WGS sequence"/>
</dbReference>
<evidence type="ECO:0000256" key="4">
    <source>
        <dbReference type="RuleBase" id="RU003719"/>
    </source>
</evidence>
<dbReference type="AlphaFoldDB" id="A0A1F6YBJ7"/>
<evidence type="ECO:0000256" key="1">
    <source>
        <dbReference type="ARBA" id="ARBA00005854"/>
    </source>
</evidence>
<dbReference type="InterPro" id="IPR006140">
    <property type="entry name" value="D-isomer_DH_NAD-bd"/>
</dbReference>
<dbReference type="InterPro" id="IPR050857">
    <property type="entry name" value="D-2-hydroxyacid_DH"/>
</dbReference>
<evidence type="ECO:0000259" key="6">
    <source>
        <dbReference type="Pfam" id="PF02826"/>
    </source>
</evidence>
<dbReference type="SUPFAM" id="SSF51735">
    <property type="entry name" value="NAD(P)-binding Rossmann-fold domains"/>
    <property type="match status" value="1"/>
</dbReference>
<keyword evidence="3" id="KW-0520">NAD</keyword>
<dbReference type="Pfam" id="PF02826">
    <property type="entry name" value="2-Hacid_dh_C"/>
    <property type="match status" value="1"/>
</dbReference>
<evidence type="ECO:0000259" key="5">
    <source>
        <dbReference type="Pfam" id="PF00389"/>
    </source>
</evidence>
<dbReference type="SUPFAM" id="SSF52283">
    <property type="entry name" value="Formate/glycerate dehydrogenase catalytic domain-like"/>
    <property type="match status" value="1"/>
</dbReference>